<evidence type="ECO:0000313" key="2">
    <source>
        <dbReference type="EMBL" id="PYH91897.1"/>
    </source>
</evidence>
<name>A0A319DC94_9EURO</name>
<dbReference type="EMBL" id="KZ825931">
    <property type="protein sequence ID" value="PYH91897.1"/>
    <property type="molecule type" value="Genomic_DNA"/>
</dbReference>
<dbReference type="Proteomes" id="UP000247810">
    <property type="component" value="Unassembled WGS sequence"/>
</dbReference>
<keyword evidence="3" id="KW-1185">Reference proteome</keyword>
<dbReference type="AlphaFoldDB" id="A0A319DC94"/>
<protein>
    <submittedName>
        <fullName evidence="2">Uncharacterized protein</fullName>
    </submittedName>
</protein>
<evidence type="ECO:0000313" key="3">
    <source>
        <dbReference type="Proteomes" id="UP000247810"/>
    </source>
</evidence>
<feature type="transmembrane region" description="Helical" evidence="1">
    <location>
        <begin position="136"/>
        <end position="156"/>
    </location>
</feature>
<sequence>MENAHGERGVNGQWSNGAMELMDGRQAPLLFLEIPNLSSSASSDQPCNKNPPGMHGGLARPLCAGLTLWNGSSRPTSVPPRARRWCELLVRQSAGRCPSTCRAHAGGLSASSSTGLATTRYSLEASVDHGPWTVEYVRFIVLCIIIRIVVSGYAWVCMGMHGYARMALPVIGQDSPSPSRLPSAHLQRRANP</sequence>
<keyword evidence="1" id="KW-0812">Transmembrane</keyword>
<organism evidence="2 3">
    <name type="scientific">Aspergillus ellipticus CBS 707.79</name>
    <dbReference type="NCBI Taxonomy" id="1448320"/>
    <lineage>
        <taxon>Eukaryota</taxon>
        <taxon>Fungi</taxon>
        <taxon>Dikarya</taxon>
        <taxon>Ascomycota</taxon>
        <taxon>Pezizomycotina</taxon>
        <taxon>Eurotiomycetes</taxon>
        <taxon>Eurotiomycetidae</taxon>
        <taxon>Eurotiales</taxon>
        <taxon>Aspergillaceae</taxon>
        <taxon>Aspergillus</taxon>
        <taxon>Aspergillus subgen. Circumdati</taxon>
    </lineage>
</organism>
<accession>A0A319DC94</accession>
<dbReference type="VEuPathDB" id="FungiDB:BO71DRAFT_36843"/>
<keyword evidence="1" id="KW-0472">Membrane</keyword>
<reference evidence="2 3" key="1">
    <citation type="submission" date="2018-02" db="EMBL/GenBank/DDBJ databases">
        <title>The genomes of Aspergillus section Nigri reveals drivers in fungal speciation.</title>
        <authorList>
            <consortium name="DOE Joint Genome Institute"/>
            <person name="Vesth T.C."/>
            <person name="Nybo J."/>
            <person name="Theobald S."/>
            <person name="Brandl J."/>
            <person name="Frisvad J.C."/>
            <person name="Nielsen K.F."/>
            <person name="Lyhne E.K."/>
            <person name="Kogle M.E."/>
            <person name="Kuo A."/>
            <person name="Riley R."/>
            <person name="Clum A."/>
            <person name="Nolan M."/>
            <person name="Lipzen A."/>
            <person name="Salamov A."/>
            <person name="Henrissat B."/>
            <person name="Wiebenga A."/>
            <person name="De vries R.P."/>
            <person name="Grigoriev I.V."/>
            <person name="Mortensen U.H."/>
            <person name="Andersen M.R."/>
            <person name="Baker S.E."/>
        </authorList>
    </citation>
    <scope>NUCLEOTIDE SEQUENCE [LARGE SCALE GENOMIC DNA]</scope>
    <source>
        <strain evidence="2 3">CBS 707.79</strain>
    </source>
</reference>
<proteinExistence type="predicted"/>
<keyword evidence="1" id="KW-1133">Transmembrane helix</keyword>
<gene>
    <name evidence="2" type="ORF">BO71DRAFT_36843</name>
</gene>
<evidence type="ECO:0000256" key="1">
    <source>
        <dbReference type="SAM" id="Phobius"/>
    </source>
</evidence>